<dbReference type="EMBL" id="CP123443">
    <property type="protein sequence ID" value="WGK69068.1"/>
    <property type="molecule type" value="Genomic_DNA"/>
</dbReference>
<dbReference type="Pfam" id="PF03808">
    <property type="entry name" value="Glyco_tran_WecG"/>
    <property type="match status" value="1"/>
</dbReference>
<evidence type="ECO:0000256" key="2">
    <source>
        <dbReference type="ARBA" id="ARBA00022679"/>
    </source>
</evidence>
<keyword evidence="4" id="KW-1185">Reference proteome</keyword>
<gene>
    <name evidence="3" type="ORF">P0082_11385</name>
</gene>
<name>A0ABY8MIR1_9SPIO</name>
<dbReference type="NCBIfam" id="TIGR00696">
    <property type="entry name" value="wecG_tagA_cpsF"/>
    <property type="match status" value="1"/>
</dbReference>
<reference evidence="3 4" key="1">
    <citation type="submission" date="2023-04" db="EMBL/GenBank/DDBJ databases">
        <title>Spirochaete genome identified in red abalone sample constitutes a novel genus.</title>
        <authorList>
            <person name="Sharma S.P."/>
            <person name="Purcell C.M."/>
            <person name="Hyde J.R."/>
            <person name="Severin A.J."/>
        </authorList>
    </citation>
    <scope>NUCLEOTIDE SEQUENCE [LARGE SCALE GENOMIC DNA]</scope>
    <source>
        <strain evidence="3 4">SP-2023</strain>
    </source>
</reference>
<dbReference type="RefSeq" id="WP_326927256.1">
    <property type="nucleotide sequence ID" value="NZ_CP123443.1"/>
</dbReference>
<dbReference type="InterPro" id="IPR004629">
    <property type="entry name" value="WecG_TagA_CpsF"/>
</dbReference>
<sequence>MRDRAVEPSHQPNIPGHTRVLYLKVNLGHFSDFVATICHWAEDTRELAGNREGRYVCIAPVTVCMESFWNEDFRRICQEADLVTPDGKPIVWALRKLGHREQEQVAGPDLMSALCREAAQREIPIGLYGGTERGLALLQQNLERQFPGLNIVYAYPPPWRAVGAAAPEEELEAIRRSEAKILFVGIGCPKQETWMARHKDSLPLVMLGVGAAFLFHSGELRRAPQWMRHCGLEWLFRLLQEPKRLFRRYFRTNLAYLWHSRCLSGKQLRKYL</sequence>
<dbReference type="PANTHER" id="PTHR34136:SF1">
    <property type="entry name" value="UDP-N-ACETYL-D-MANNOSAMINURONIC ACID TRANSFERASE"/>
    <property type="match status" value="1"/>
</dbReference>
<dbReference type="Proteomes" id="UP001228690">
    <property type="component" value="Chromosome"/>
</dbReference>
<accession>A0ABY8MIR1</accession>
<proteinExistence type="predicted"/>
<keyword evidence="1" id="KW-0328">Glycosyltransferase</keyword>
<organism evidence="3 4">
    <name type="scientific">Candidatus Haliotispira prima</name>
    <dbReference type="NCBI Taxonomy" id="3034016"/>
    <lineage>
        <taxon>Bacteria</taxon>
        <taxon>Pseudomonadati</taxon>
        <taxon>Spirochaetota</taxon>
        <taxon>Spirochaetia</taxon>
        <taxon>Spirochaetales</taxon>
        <taxon>Spirochaetaceae</taxon>
        <taxon>Candidatus Haliotispira</taxon>
    </lineage>
</organism>
<protein>
    <submittedName>
        <fullName evidence="3">WecB/TagA/CpsF family glycosyltransferase</fullName>
    </submittedName>
</protein>
<dbReference type="CDD" id="cd06533">
    <property type="entry name" value="Glyco_transf_WecG_TagA"/>
    <property type="match status" value="1"/>
</dbReference>
<keyword evidence="2" id="KW-0808">Transferase</keyword>
<evidence type="ECO:0000256" key="1">
    <source>
        <dbReference type="ARBA" id="ARBA00022676"/>
    </source>
</evidence>
<dbReference type="PANTHER" id="PTHR34136">
    <property type="match status" value="1"/>
</dbReference>
<evidence type="ECO:0000313" key="4">
    <source>
        <dbReference type="Proteomes" id="UP001228690"/>
    </source>
</evidence>
<evidence type="ECO:0000313" key="3">
    <source>
        <dbReference type="EMBL" id="WGK69068.1"/>
    </source>
</evidence>